<dbReference type="InterPro" id="IPR050155">
    <property type="entry name" value="HAD-like_hydrolase_sf"/>
</dbReference>
<evidence type="ECO:0000256" key="3">
    <source>
        <dbReference type="ARBA" id="ARBA00022842"/>
    </source>
</evidence>
<keyword evidence="3" id="KW-0460">Magnesium</keyword>
<gene>
    <name evidence="5" type="ORF">CWE08_03820</name>
</gene>
<dbReference type="EMBL" id="PIPJ01000002">
    <property type="protein sequence ID" value="RUO22672.1"/>
    <property type="molecule type" value="Genomic_DNA"/>
</dbReference>
<dbReference type="GO" id="GO:0008967">
    <property type="term" value="F:phosphoglycolate phosphatase activity"/>
    <property type="evidence" value="ECO:0007669"/>
    <property type="project" value="TreeGrafter"/>
</dbReference>
<proteinExistence type="predicted"/>
<dbReference type="AlphaFoldDB" id="A0A432W100"/>
<evidence type="ECO:0000256" key="1">
    <source>
        <dbReference type="ARBA" id="ARBA00022723"/>
    </source>
</evidence>
<dbReference type="Gene3D" id="3.40.50.1000">
    <property type="entry name" value="HAD superfamily/HAD-like"/>
    <property type="match status" value="1"/>
</dbReference>
<evidence type="ECO:0000256" key="4">
    <source>
        <dbReference type="ARBA" id="ARBA00023277"/>
    </source>
</evidence>
<dbReference type="SUPFAM" id="SSF56784">
    <property type="entry name" value="HAD-like"/>
    <property type="match status" value="1"/>
</dbReference>
<dbReference type="NCBIfam" id="TIGR01549">
    <property type="entry name" value="HAD-SF-IA-v1"/>
    <property type="match status" value="1"/>
</dbReference>
<dbReference type="Pfam" id="PF13419">
    <property type="entry name" value="HAD_2"/>
    <property type="match status" value="1"/>
</dbReference>
<name>A0A432W100_9GAMM</name>
<dbReference type="SFLD" id="SFLDG01129">
    <property type="entry name" value="C1.5:_HAD__Beta-PGM__Phosphata"/>
    <property type="match status" value="1"/>
</dbReference>
<dbReference type="PANTHER" id="PTHR43434:SF23">
    <property type="entry name" value="PHOSPHOGLYCOLATE PHOSPHATASE"/>
    <property type="match status" value="1"/>
</dbReference>
<keyword evidence="2" id="KW-0378">Hydrolase</keyword>
<comment type="caution">
    <text evidence="5">The sequence shown here is derived from an EMBL/GenBank/DDBJ whole genome shotgun (WGS) entry which is preliminary data.</text>
</comment>
<evidence type="ECO:0000256" key="2">
    <source>
        <dbReference type="ARBA" id="ARBA00022801"/>
    </source>
</evidence>
<reference evidence="6" key="1">
    <citation type="journal article" date="2018" name="Front. Microbiol.">
        <title>Genome-Based Analysis Reveals the Taxonomy and Diversity of the Family Idiomarinaceae.</title>
        <authorList>
            <person name="Liu Y."/>
            <person name="Lai Q."/>
            <person name="Shao Z."/>
        </authorList>
    </citation>
    <scope>NUCLEOTIDE SEQUENCE [LARGE SCALE GENOMIC DNA]</scope>
    <source>
        <strain evidence="6">GBPy7</strain>
    </source>
</reference>
<evidence type="ECO:0000313" key="5">
    <source>
        <dbReference type="EMBL" id="RUO22672.1"/>
    </source>
</evidence>
<sequence>MKPKHQPDAVLFDLDGTLLDTAPDLGHALNQVLRAHNRPIKRNAEIRPYASHGSHGLLKLGFGADFNDENRLTLRQQFLDFYEQHVCVDTRLFDEVTELLQQLQALEIPVAIVTNKPTLYTELVLQQIPPLAAIGVVVCGDTLKVAKPDPAPLLHACERLQASNANSINPANCLYVGDAERDILAGRQAKMKTVLANYGYIAPEDDVASWRADFAIDSPLELMQLLVDRG</sequence>
<dbReference type="OrthoDB" id="9776368at2"/>
<keyword evidence="1" id="KW-0479">Metal-binding</keyword>
<protein>
    <submittedName>
        <fullName evidence="5">Phosphoglycolate phosphatase</fullName>
    </submittedName>
</protein>
<dbReference type="InterPro" id="IPR023214">
    <property type="entry name" value="HAD_sf"/>
</dbReference>
<dbReference type="GO" id="GO:0046872">
    <property type="term" value="F:metal ion binding"/>
    <property type="evidence" value="ECO:0007669"/>
    <property type="project" value="UniProtKB-KW"/>
</dbReference>
<dbReference type="InterPro" id="IPR023198">
    <property type="entry name" value="PGP-like_dom2"/>
</dbReference>
<dbReference type="InterPro" id="IPR036412">
    <property type="entry name" value="HAD-like_sf"/>
</dbReference>
<organism evidence="5 6">
    <name type="scientific">Aliidiomarina iranensis</name>
    <dbReference type="NCBI Taxonomy" id="1434071"/>
    <lineage>
        <taxon>Bacteria</taxon>
        <taxon>Pseudomonadati</taxon>
        <taxon>Pseudomonadota</taxon>
        <taxon>Gammaproteobacteria</taxon>
        <taxon>Alteromonadales</taxon>
        <taxon>Idiomarinaceae</taxon>
        <taxon>Aliidiomarina</taxon>
    </lineage>
</organism>
<dbReference type="GO" id="GO:0005829">
    <property type="term" value="C:cytosol"/>
    <property type="evidence" value="ECO:0007669"/>
    <property type="project" value="TreeGrafter"/>
</dbReference>
<dbReference type="SFLD" id="SFLDS00003">
    <property type="entry name" value="Haloacid_Dehalogenase"/>
    <property type="match status" value="1"/>
</dbReference>
<evidence type="ECO:0000313" key="6">
    <source>
        <dbReference type="Proteomes" id="UP000288395"/>
    </source>
</evidence>
<keyword evidence="6" id="KW-1185">Reference proteome</keyword>
<dbReference type="GO" id="GO:0006281">
    <property type="term" value="P:DNA repair"/>
    <property type="evidence" value="ECO:0007669"/>
    <property type="project" value="TreeGrafter"/>
</dbReference>
<dbReference type="InterPro" id="IPR006439">
    <property type="entry name" value="HAD-SF_hydro_IA"/>
</dbReference>
<dbReference type="Proteomes" id="UP000288395">
    <property type="component" value="Unassembled WGS sequence"/>
</dbReference>
<accession>A0A432W100</accession>
<dbReference type="Gene3D" id="1.10.150.240">
    <property type="entry name" value="Putative phosphatase, domain 2"/>
    <property type="match status" value="1"/>
</dbReference>
<dbReference type="InterPro" id="IPR041492">
    <property type="entry name" value="HAD_2"/>
</dbReference>
<dbReference type="PANTHER" id="PTHR43434">
    <property type="entry name" value="PHOSPHOGLYCOLATE PHOSPHATASE"/>
    <property type="match status" value="1"/>
</dbReference>
<dbReference type="PRINTS" id="PR00413">
    <property type="entry name" value="HADHALOGNASE"/>
</dbReference>
<keyword evidence="4" id="KW-0119">Carbohydrate metabolism</keyword>